<dbReference type="PANTHER" id="PTHR45749">
    <property type="match status" value="1"/>
</dbReference>
<dbReference type="SUPFAM" id="SSF53098">
    <property type="entry name" value="Ribonuclease H-like"/>
    <property type="match status" value="1"/>
</dbReference>
<protein>
    <submittedName>
        <fullName evidence="2">52 kDa repressor of the inhibitor of the protein kinase</fullName>
    </submittedName>
</protein>
<feature type="domain" description="DUF4371" evidence="1">
    <location>
        <begin position="51"/>
        <end position="200"/>
    </location>
</feature>
<reference evidence="2 3" key="1">
    <citation type="journal article" date="2023" name="BMC Biol.">
        <title>The compact genome of the sponge Oopsacas minuta (Hexactinellida) is lacking key metazoan core genes.</title>
        <authorList>
            <person name="Santini S."/>
            <person name="Schenkelaars Q."/>
            <person name="Jourda C."/>
            <person name="Duchesne M."/>
            <person name="Belahbib H."/>
            <person name="Rocher C."/>
            <person name="Selva M."/>
            <person name="Riesgo A."/>
            <person name="Vervoort M."/>
            <person name="Leys S.P."/>
            <person name="Kodjabachian L."/>
            <person name="Le Bivic A."/>
            <person name="Borchiellini C."/>
            <person name="Claverie J.M."/>
            <person name="Renard E."/>
        </authorList>
    </citation>
    <scope>NUCLEOTIDE SEQUENCE [LARGE SCALE GENOMIC DNA]</scope>
    <source>
        <strain evidence="2">SPO-2</strain>
    </source>
</reference>
<dbReference type="EMBL" id="JAKMXF010000155">
    <property type="protein sequence ID" value="KAI6656136.1"/>
    <property type="molecule type" value="Genomic_DNA"/>
</dbReference>
<sequence length="292" mass="33290">MAMKPITRASKEYHRSAMTRMREFLARYEDPSQSVGTMLDTQAQRVMDNNQKEEEDEGSNEGNFVQLVRFRVETDKVLADYLAKGPKNARYTSKTIQNELVGVVGDKIRSDIIEEVKGAKFYSFIADEVTDASNKEELFLVIRYVHEGQIRKVFVNFVEVQRITGRVLGEAILKWLRDNNTSPADMRGQCYDGASNMAGARLGVSFSAKRQRLLDKAIEASNHTSKARKLKDSCRTRWVKRIDSYAVFLELLSPLHTCLQAMVDRNSHTELGTDWSWDGETITKANGFLFQL</sequence>
<accession>A0AAV7K4N0</accession>
<evidence type="ECO:0000313" key="2">
    <source>
        <dbReference type="EMBL" id="KAI6656136.1"/>
    </source>
</evidence>
<comment type="caution">
    <text evidence="2">The sequence shown here is derived from an EMBL/GenBank/DDBJ whole genome shotgun (WGS) entry which is preliminary data.</text>
</comment>
<name>A0AAV7K4N0_9METZ</name>
<gene>
    <name evidence="2" type="ORF">LOD99_1469</name>
</gene>
<dbReference type="Proteomes" id="UP001165289">
    <property type="component" value="Unassembled WGS sequence"/>
</dbReference>
<dbReference type="PANTHER" id="PTHR45749:SF21">
    <property type="entry name" value="DUF4371 DOMAIN-CONTAINING PROTEIN"/>
    <property type="match status" value="1"/>
</dbReference>
<organism evidence="2 3">
    <name type="scientific">Oopsacas minuta</name>
    <dbReference type="NCBI Taxonomy" id="111878"/>
    <lineage>
        <taxon>Eukaryota</taxon>
        <taxon>Metazoa</taxon>
        <taxon>Porifera</taxon>
        <taxon>Hexactinellida</taxon>
        <taxon>Hexasterophora</taxon>
        <taxon>Lyssacinosida</taxon>
        <taxon>Leucopsacidae</taxon>
        <taxon>Oopsacas</taxon>
    </lineage>
</organism>
<dbReference type="Pfam" id="PF14291">
    <property type="entry name" value="DUF4371"/>
    <property type="match status" value="1"/>
</dbReference>
<dbReference type="AlphaFoldDB" id="A0AAV7K4N0"/>
<evidence type="ECO:0000259" key="1">
    <source>
        <dbReference type="Pfam" id="PF14291"/>
    </source>
</evidence>
<dbReference type="InterPro" id="IPR012337">
    <property type="entry name" value="RNaseH-like_sf"/>
</dbReference>
<keyword evidence="3" id="KW-1185">Reference proteome</keyword>
<proteinExistence type="predicted"/>
<evidence type="ECO:0000313" key="3">
    <source>
        <dbReference type="Proteomes" id="UP001165289"/>
    </source>
</evidence>
<dbReference type="InterPro" id="IPR025398">
    <property type="entry name" value="DUF4371"/>
</dbReference>